<accession>A0A8S5MI46</accession>
<evidence type="ECO:0000313" key="1">
    <source>
        <dbReference type="EMBL" id="DAD81711.1"/>
    </source>
</evidence>
<dbReference type="EMBL" id="BK014906">
    <property type="protein sequence ID" value="DAD81711.1"/>
    <property type="molecule type" value="Genomic_DNA"/>
</dbReference>
<protein>
    <submittedName>
        <fullName evidence="1">Uncharacterized protein</fullName>
    </submittedName>
</protein>
<proteinExistence type="predicted"/>
<reference evidence="1" key="1">
    <citation type="journal article" date="2021" name="Proc. Natl. Acad. Sci. U.S.A.">
        <title>A Catalog of Tens of Thousands of Viruses from Human Metagenomes Reveals Hidden Associations with Chronic Diseases.</title>
        <authorList>
            <person name="Tisza M.J."/>
            <person name="Buck C.B."/>
        </authorList>
    </citation>
    <scope>NUCLEOTIDE SEQUENCE</scope>
    <source>
        <strain evidence="1">Ct9Ns12</strain>
    </source>
</reference>
<sequence length="125" mass="14738">MIEIRGIEITEEMILNETDIQVVINWKNELLGKLSEFKVKTAPYKRLSAGQKKIETSIWALIKLCKAKIGDYNLKLKEEGKWKYNREIKTQRHLASVFMEIAKNRLDKQMYKDILELAQKKINEV</sequence>
<name>A0A8S5MI46_9CAUD</name>
<organism evidence="1">
    <name type="scientific">Myoviridae sp. ct9Ns12</name>
    <dbReference type="NCBI Taxonomy" id="2826626"/>
    <lineage>
        <taxon>Viruses</taxon>
        <taxon>Duplodnaviria</taxon>
        <taxon>Heunggongvirae</taxon>
        <taxon>Uroviricota</taxon>
        <taxon>Caudoviricetes</taxon>
    </lineage>
</organism>